<dbReference type="AlphaFoldDB" id="A0A0F9S0A4"/>
<reference evidence="1" key="1">
    <citation type="journal article" date="2015" name="Nature">
        <title>Complex archaea that bridge the gap between prokaryotes and eukaryotes.</title>
        <authorList>
            <person name="Spang A."/>
            <person name="Saw J.H."/>
            <person name="Jorgensen S.L."/>
            <person name="Zaremba-Niedzwiedzka K."/>
            <person name="Martijn J."/>
            <person name="Lind A.E."/>
            <person name="van Eijk R."/>
            <person name="Schleper C."/>
            <person name="Guy L."/>
            <person name="Ettema T.J."/>
        </authorList>
    </citation>
    <scope>NUCLEOTIDE SEQUENCE</scope>
</reference>
<name>A0A0F9S0A4_9ZZZZ</name>
<sequence>MAKYKLVNQNDGNDEIELGEFLNDDIAAGAALNQLGWSLVKEEKDE</sequence>
<protein>
    <submittedName>
        <fullName evidence="1">Uncharacterized protein</fullName>
    </submittedName>
</protein>
<evidence type="ECO:0000313" key="1">
    <source>
        <dbReference type="EMBL" id="KKN55667.1"/>
    </source>
</evidence>
<accession>A0A0F9S0A4</accession>
<dbReference type="EMBL" id="LAZR01000875">
    <property type="protein sequence ID" value="KKN55667.1"/>
    <property type="molecule type" value="Genomic_DNA"/>
</dbReference>
<gene>
    <name evidence="1" type="ORF">LCGC14_0579690</name>
</gene>
<organism evidence="1">
    <name type="scientific">marine sediment metagenome</name>
    <dbReference type="NCBI Taxonomy" id="412755"/>
    <lineage>
        <taxon>unclassified sequences</taxon>
        <taxon>metagenomes</taxon>
        <taxon>ecological metagenomes</taxon>
    </lineage>
</organism>
<proteinExistence type="predicted"/>
<comment type="caution">
    <text evidence="1">The sequence shown here is derived from an EMBL/GenBank/DDBJ whole genome shotgun (WGS) entry which is preliminary data.</text>
</comment>